<keyword evidence="4" id="KW-0490">MHC I</keyword>
<comment type="subcellular location">
    <subcellularLocation>
        <location evidence="1">Secreted</location>
    </subcellularLocation>
</comment>
<dbReference type="InterPro" id="IPR003597">
    <property type="entry name" value="Ig_C1-set"/>
</dbReference>
<feature type="domain" description="Ig-like" evidence="9">
    <location>
        <begin position="24"/>
        <end position="111"/>
    </location>
</feature>
<dbReference type="InterPro" id="IPR013783">
    <property type="entry name" value="Ig-like_fold"/>
</dbReference>
<dbReference type="PANTHER" id="PTHR19944">
    <property type="entry name" value="MHC CLASS II-RELATED"/>
    <property type="match status" value="1"/>
</dbReference>
<reference evidence="10" key="1">
    <citation type="submission" date="2020-07" db="EMBL/GenBank/DDBJ databases">
        <title>Clarias magur genome sequencing, assembly and annotation.</title>
        <authorList>
            <person name="Kushwaha B."/>
            <person name="Kumar R."/>
            <person name="Das P."/>
            <person name="Joshi C.G."/>
            <person name="Kumar D."/>
            <person name="Nagpure N.S."/>
            <person name="Pandey M."/>
            <person name="Agarwal S."/>
            <person name="Srivastava S."/>
            <person name="Singh M."/>
            <person name="Sahoo L."/>
            <person name="Jayasankar P."/>
            <person name="Meher P.K."/>
            <person name="Koringa P.G."/>
            <person name="Iquebal M.A."/>
            <person name="Das S.P."/>
            <person name="Bit A."/>
            <person name="Patnaik S."/>
            <person name="Patel N."/>
            <person name="Shah T.M."/>
            <person name="Hinsu A."/>
            <person name="Jena J.K."/>
        </authorList>
    </citation>
    <scope>NUCLEOTIDE SEQUENCE</scope>
    <source>
        <strain evidence="10">CIFAMagur01</strain>
        <tissue evidence="10">Testis</tissue>
    </source>
</reference>
<evidence type="ECO:0000256" key="3">
    <source>
        <dbReference type="ARBA" id="ARBA00018767"/>
    </source>
</evidence>
<keyword evidence="6" id="KW-0391">Immunity</keyword>
<feature type="non-terminal residue" evidence="10">
    <location>
        <position position="112"/>
    </location>
</feature>
<dbReference type="InterPro" id="IPR036179">
    <property type="entry name" value="Ig-like_dom_sf"/>
</dbReference>
<dbReference type="EMBL" id="QNUK01000023">
    <property type="protein sequence ID" value="KAF5907359.1"/>
    <property type="molecule type" value="Genomic_DNA"/>
</dbReference>
<keyword evidence="11" id="KW-1185">Reference proteome</keyword>
<evidence type="ECO:0000256" key="4">
    <source>
        <dbReference type="ARBA" id="ARBA00022451"/>
    </source>
</evidence>
<accession>A0A8J4UNT2</accession>
<feature type="chain" id="PRO_5035298953" description="Beta-2-microglobulin" evidence="8">
    <location>
        <begin position="20"/>
        <end position="112"/>
    </location>
</feature>
<evidence type="ECO:0000256" key="7">
    <source>
        <dbReference type="ARBA" id="ARBA00023319"/>
    </source>
</evidence>
<dbReference type="InterPro" id="IPR003006">
    <property type="entry name" value="Ig/MHC_CS"/>
</dbReference>
<evidence type="ECO:0000256" key="2">
    <source>
        <dbReference type="ARBA" id="ARBA00009564"/>
    </source>
</evidence>
<evidence type="ECO:0000256" key="8">
    <source>
        <dbReference type="SAM" id="SignalP"/>
    </source>
</evidence>
<dbReference type="GO" id="GO:0002474">
    <property type="term" value="P:antigen processing and presentation of peptide antigen via MHC class I"/>
    <property type="evidence" value="ECO:0007669"/>
    <property type="project" value="UniProtKB-KW"/>
</dbReference>
<dbReference type="PROSITE" id="PS50835">
    <property type="entry name" value="IG_LIKE"/>
    <property type="match status" value="1"/>
</dbReference>
<dbReference type="PANTHER" id="PTHR19944:SF62">
    <property type="entry name" value="BETA-2-MICROGLOBULIN"/>
    <property type="match status" value="1"/>
</dbReference>
<keyword evidence="5" id="KW-0964">Secreted</keyword>
<comment type="caution">
    <text evidence="10">The sequence shown here is derived from an EMBL/GenBank/DDBJ whole genome shotgun (WGS) entry which is preliminary data.</text>
</comment>
<evidence type="ECO:0000256" key="5">
    <source>
        <dbReference type="ARBA" id="ARBA00022525"/>
    </source>
</evidence>
<protein>
    <recommendedName>
        <fullName evidence="3">Beta-2-microglobulin</fullName>
    </recommendedName>
</protein>
<organism evidence="10 11">
    <name type="scientific">Clarias magur</name>
    <name type="common">Asian catfish</name>
    <name type="synonym">Macropteronotus magur</name>
    <dbReference type="NCBI Taxonomy" id="1594786"/>
    <lineage>
        <taxon>Eukaryota</taxon>
        <taxon>Metazoa</taxon>
        <taxon>Chordata</taxon>
        <taxon>Craniata</taxon>
        <taxon>Vertebrata</taxon>
        <taxon>Euteleostomi</taxon>
        <taxon>Actinopterygii</taxon>
        <taxon>Neopterygii</taxon>
        <taxon>Teleostei</taxon>
        <taxon>Ostariophysi</taxon>
        <taxon>Siluriformes</taxon>
        <taxon>Clariidae</taxon>
        <taxon>Clarias</taxon>
    </lineage>
</organism>
<sequence>MNVLLSLVVLAVFSANAFATVSQPKIQVYSRNPGIFGKDNHLICHVSDFHPPDIDITLTRNDVEIPGAVQTDLAFEKGWKFHLTKSVKFTPQDGERYDCKVRHMTNNKKISW</sequence>
<dbReference type="GO" id="GO:0005576">
    <property type="term" value="C:extracellular region"/>
    <property type="evidence" value="ECO:0007669"/>
    <property type="project" value="UniProtKB-SubCell"/>
</dbReference>
<dbReference type="InterPro" id="IPR007110">
    <property type="entry name" value="Ig-like_dom"/>
</dbReference>
<dbReference type="Pfam" id="PF07654">
    <property type="entry name" value="C1-set"/>
    <property type="match status" value="1"/>
</dbReference>
<dbReference type="AlphaFoldDB" id="A0A8J4UNT2"/>
<evidence type="ECO:0000256" key="1">
    <source>
        <dbReference type="ARBA" id="ARBA00004613"/>
    </source>
</evidence>
<dbReference type="Gene3D" id="2.60.40.10">
    <property type="entry name" value="Immunoglobulins"/>
    <property type="match status" value="1"/>
</dbReference>
<gene>
    <name evidence="10" type="primary">b2m</name>
    <name evidence="10" type="ORF">DAT39_002932</name>
</gene>
<evidence type="ECO:0000256" key="6">
    <source>
        <dbReference type="ARBA" id="ARBA00022859"/>
    </source>
</evidence>
<dbReference type="PROSITE" id="PS00290">
    <property type="entry name" value="IG_MHC"/>
    <property type="match status" value="1"/>
</dbReference>
<dbReference type="InterPro" id="IPR050160">
    <property type="entry name" value="MHC/Immunoglobulin"/>
</dbReference>
<evidence type="ECO:0000313" key="10">
    <source>
        <dbReference type="EMBL" id="KAF5907359.1"/>
    </source>
</evidence>
<keyword evidence="7" id="KW-0393">Immunoglobulin domain</keyword>
<evidence type="ECO:0000259" key="9">
    <source>
        <dbReference type="PROSITE" id="PS50835"/>
    </source>
</evidence>
<dbReference type="SUPFAM" id="SSF48726">
    <property type="entry name" value="Immunoglobulin"/>
    <property type="match status" value="1"/>
</dbReference>
<dbReference type="SMART" id="SM00407">
    <property type="entry name" value="IGc1"/>
    <property type="match status" value="1"/>
</dbReference>
<feature type="signal peptide" evidence="8">
    <location>
        <begin position="1"/>
        <end position="19"/>
    </location>
</feature>
<dbReference type="OrthoDB" id="9949628at2759"/>
<dbReference type="GO" id="GO:0042612">
    <property type="term" value="C:MHC class I protein complex"/>
    <property type="evidence" value="ECO:0007669"/>
    <property type="project" value="UniProtKB-KW"/>
</dbReference>
<name>A0A8J4UNT2_CLAMG</name>
<keyword evidence="8" id="KW-0732">Signal</keyword>
<proteinExistence type="inferred from homology"/>
<evidence type="ECO:0000313" key="11">
    <source>
        <dbReference type="Proteomes" id="UP000727407"/>
    </source>
</evidence>
<dbReference type="Proteomes" id="UP000727407">
    <property type="component" value="Unassembled WGS sequence"/>
</dbReference>
<comment type="similarity">
    <text evidence="2">Belongs to the beta-2-microglobulin family.</text>
</comment>